<dbReference type="EMBL" id="MU003873">
    <property type="protein sequence ID" value="KAF2716486.1"/>
    <property type="molecule type" value="Genomic_DNA"/>
</dbReference>
<feature type="transmembrane region" description="Helical" evidence="2">
    <location>
        <begin position="26"/>
        <end position="44"/>
    </location>
</feature>
<organism evidence="3 4">
    <name type="scientific">Polychaeton citri CBS 116435</name>
    <dbReference type="NCBI Taxonomy" id="1314669"/>
    <lineage>
        <taxon>Eukaryota</taxon>
        <taxon>Fungi</taxon>
        <taxon>Dikarya</taxon>
        <taxon>Ascomycota</taxon>
        <taxon>Pezizomycotina</taxon>
        <taxon>Dothideomycetes</taxon>
        <taxon>Dothideomycetidae</taxon>
        <taxon>Capnodiales</taxon>
        <taxon>Capnodiaceae</taxon>
        <taxon>Polychaeton</taxon>
    </lineage>
</organism>
<evidence type="ECO:0000313" key="4">
    <source>
        <dbReference type="Proteomes" id="UP000799441"/>
    </source>
</evidence>
<proteinExistence type="predicted"/>
<feature type="region of interest" description="Disordered" evidence="1">
    <location>
        <begin position="250"/>
        <end position="281"/>
    </location>
</feature>
<sequence length="715" mass="79216">MAPNPIMIPRKQNHHRQHARDDIGRWTSLPLFSTAVLVALVAALPWARRWLYSGSAVASLILLYGSATGTRVLPSIPLWTLLASVNLVYAVASTSWLLYWLFACGCWPFVMLASLWQFENVAKLTRKRLRSALKHMHFTRDIVALFNLPALEIDTNVDGLLVVRGLTVSLSTLTIIAHGVELGLKVTDDIELAIYADEVHVRLFRRIDIGDVYASLKGSQTEMIFNDIDPLNREGTKSLFQADTPLLRAATNGLGDPSNSRPSVTREMTGGVPLMDSSPKTGLEGIKTLSPDEEEAHKQYVHLLEQIRITSHVHRAREKVQSSISSEEPPVDDEKVMRAAICAKLQDMPAVPHPPARSIRVTSLQNSSPPYVRDFLHRLPFLLRLLLMPLGYFHPIAINSVSAAGSGQWLTAVIKQNVFKHYASQDAEIRRLERKVCSWLADANFCLELTNIDGLGQVPLNTIYDVVAYLRFADIMAYRTTIDPSEIRQIVRLGGADATFTIPSFLLPHHEHLLPDPPTDEDTQRQADLVTEADGPPKTVQAEQELKRLQKDETEIIMSVHASLPACFDQSLLNFIAALVKATKVIEMDKEVAEADEPPTPVSRASTMPSLDDELAPASKNRFKNFAEGIRQNIKDNRTGENLKEIARDLHQSTKDGMKKTIVGGVVNDLWIAKLVGKVAAKLEHAQGDVGYSGGLPVPLMPYRSGAESLSKLMP</sequence>
<protein>
    <submittedName>
        <fullName evidence="3">Uncharacterized protein</fullName>
    </submittedName>
</protein>
<keyword evidence="2" id="KW-1133">Transmembrane helix</keyword>
<feature type="transmembrane region" description="Helical" evidence="2">
    <location>
        <begin position="98"/>
        <end position="118"/>
    </location>
</feature>
<comment type="caution">
    <text evidence="3">The sequence shown here is derived from an EMBL/GenBank/DDBJ whole genome shotgun (WGS) entry which is preliminary data.</text>
</comment>
<evidence type="ECO:0000256" key="1">
    <source>
        <dbReference type="SAM" id="MobiDB-lite"/>
    </source>
</evidence>
<dbReference type="OrthoDB" id="5372451at2759"/>
<accession>A0A9P4Q183</accession>
<gene>
    <name evidence="3" type="ORF">K431DRAFT_307755</name>
</gene>
<keyword evidence="2" id="KW-0472">Membrane</keyword>
<reference evidence="3" key="1">
    <citation type="journal article" date="2020" name="Stud. Mycol.">
        <title>101 Dothideomycetes genomes: a test case for predicting lifestyles and emergence of pathogens.</title>
        <authorList>
            <person name="Haridas S."/>
            <person name="Albert R."/>
            <person name="Binder M."/>
            <person name="Bloem J."/>
            <person name="Labutti K."/>
            <person name="Salamov A."/>
            <person name="Andreopoulos B."/>
            <person name="Baker S."/>
            <person name="Barry K."/>
            <person name="Bills G."/>
            <person name="Bluhm B."/>
            <person name="Cannon C."/>
            <person name="Castanera R."/>
            <person name="Culley D."/>
            <person name="Daum C."/>
            <person name="Ezra D."/>
            <person name="Gonzalez J."/>
            <person name="Henrissat B."/>
            <person name="Kuo A."/>
            <person name="Liang C."/>
            <person name="Lipzen A."/>
            <person name="Lutzoni F."/>
            <person name="Magnuson J."/>
            <person name="Mondo S."/>
            <person name="Nolan M."/>
            <person name="Ohm R."/>
            <person name="Pangilinan J."/>
            <person name="Park H.-J."/>
            <person name="Ramirez L."/>
            <person name="Alfaro M."/>
            <person name="Sun H."/>
            <person name="Tritt A."/>
            <person name="Yoshinaga Y."/>
            <person name="Zwiers L.-H."/>
            <person name="Turgeon B."/>
            <person name="Goodwin S."/>
            <person name="Spatafora J."/>
            <person name="Crous P."/>
            <person name="Grigoriev I."/>
        </authorList>
    </citation>
    <scope>NUCLEOTIDE SEQUENCE</scope>
    <source>
        <strain evidence="3">CBS 116435</strain>
    </source>
</reference>
<keyword evidence="4" id="KW-1185">Reference proteome</keyword>
<feature type="region of interest" description="Disordered" evidence="1">
    <location>
        <begin position="591"/>
        <end position="612"/>
    </location>
</feature>
<keyword evidence="2" id="KW-0812">Transmembrane</keyword>
<dbReference type="Proteomes" id="UP000799441">
    <property type="component" value="Unassembled WGS sequence"/>
</dbReference>
<evidence type="ECO:0000313" key="3">
    <source>
        <dbReference type="EMBL" id="KAF2716486.1"/>
    </source>
</evidence>
<feature type="transmembrane region" description="Helical" evidence="2">
    <location>
        <begin position="72"/>
        <end position="92"/>
    </location>
</feature>
<dbReference type="AlphaFoldDB" id="A0A9P4Q183"/>
<evidence type="ECO:0000256" key="2">
    <source>
        <dbReference type="SAM" id="Phobius"/>
    </source>
</evidence>
<name>A0A9P4Q183_9PEZI</name>